<comment type="caution">
    <text evidence="1">The sequence shown here is derived from an EMBL/GenBank/DDBJ whole genome shotgun (WGS) entry which is preliminary data.</text>
</comment>
<gene>
    <name evidence="1" type="ORF">CEXT_367261</name>
</gene>
<dbReference type="AlphaFoldDB" id="A0AAV4X705"/>
<proteinExistence type="predicted"/>
<accession>A0AAV4X705</accession>
<sequence length="89" mass="10714">MTIVDRDRLIAKDKRQGHEWGHDLYCSLFCRLTFVLYHGFYYVCYRDSRPSYLCLERIADKVKTCQQHREIQQDPDEWCKAGARRGRVV</sequence>
<protein>
    <submittedName>
        <fullName evidence="1">Uncharacterized protein</fullName>
    </submittedName>
</protein>
<keyword evidence="2" id="KW-1185">Reference proteome</keyword>
<dbReference type="Proteomes" id="UP001054945">
    <property type="component" value="Unassembled WGS sequence"/>
</dbReference>
<evidence type="ECO:0000313" key="2">
    <source>
        <dbReference type="Proteomes" id="UP001054945"/>
    </source>
</evidence>
<dbReference type="EMBL" id="BPLR01017221">
    <property type="protein sequence ID" value="GIY89539.1"/>
    <property type="molecule type" value="Genomic_DNA"/>
</dbReference>
<name>A0AAV4X705_CAEEX</name>
<organism evidence="1 2">
    <name type="scientific">Caerostris extrusa</name>
    <name type="common">Bark spider</name>
    <name type="synonym">Caerostris bankana</name>
    <dbReference type="NCBI Taxonomy" id="172846"/>
    <lineage>
        <taxon>Eukaryota</taxon>
        <taxon>Metazoa</taxon>
        <taxon>Ecdysozoa</taxon>
        <taxon>Arthropoda</taxon>
        <taxon>Chelicerata</taxon>
        <taxon>Arachnida</taxon>
        <taxon>Araneae</taxon>
        <taxon>Araneomorphae</taxon>
        <taxon>Entelegynae</taxon>
        <taxon>Araneoidea</taxon>
        <taxon>Araneidae</taxon>
        <taxon>Caerostris</taxon>
    </lineage>
</organism>
<reference evidence="1 2" key="1">
    <citation type="submission" date="2021-06" db="EMBL/GenBank/DDBJ databases">
        <title>Caerostris extrusa draft genome.</title>
        <authorList>
            <person name="Kono N."/>
            <person name="Arakawa K."/>
        </authorList>
    </citation>
    <scope>NUCLEOTIDE SEQUENCE [LARGE SCALE GENOMIC DNA]</scope>
</reference>
<evidence type="ECO:0000313" key="1">
    <source>
        <dbReference type="EMBL" id="GIY89539.1"/>
    </source>
</evidence>